<keyword evidence="2" id="KW-1185">Reference proteome</keyword>
<protein>
    <submittedName>
        <fullName evidence="1">Uncharacterized protein</fullName>
    </submittedName>
</protein>
<dbReference type="EMBL" id="JAIWYP010000006">
    <property type="protein sequence ID" value="KAH3808918.1"/>
    <property type="molecule type" value="Genomic_DNA"/>
</dbReference>
<reference evidence="1" key="1">
    <citation type="journal article" date="2019" name="bioRxiv">
        <title>The Genome of the Zebra Mussel, Dreissena polymorpha: A Resource for Invasive Species Research.</title>
        <authorList>
            <person name="McCartney M.A."/>
            <person name="Auch B."/>
            <person name="Kono T."/>
            <person name="Mallez S."/>
            <person name="Zhang Y."/>
            <person name="Obille A."/>
            <person name="Becker A."/>
            <person name="Abrahante J.E."/>
            <person name="Garbe J."/>
            <person name="Badalamenti J.P."/>
            <person name="Herman A."/>
            <person name="Mangelson H."/>
            <person name="Liachko I."/>
            <person name="Sullivan S."/>
            <person name="Sone E.D."/>
            <person name="Koren S."/>
            <person name="Silverstein K.A.T."/>
            <person name="Beckman K.B."/>
            <person name="Gohl D.M."/>
        </authorList>
    </citation>
    <scope>NUCLEOTIDE SEQUENCE</scope>
    <source>
        <strain evidence="1">Duluth1</strain>
        <tissue evidence="1">Whole animal</tissue>
    </source>
</reference>
<gene>
    <name evidence="1" type="ORF">DPMN_137278</name>
</gene>
<dbReference type="Proteomes" id="UP000828390">
    <property type="component" value="Unassembled WGS sequence"/>
</dbReference>
<name>A0A9D4G567_DREPO</name>
<sequence length="51" mass="5796">MSLGGGKRIPPRHSARLVFGVDNVIYVNYEYGETNVRDDRKLSKEFALLVN</sequence>
<evidence type="ECO:0000313" key="2">
    <source>
        <dbReference type="Proteomes" id="UP000828390"/>
    </source>
</evidence>
<proteinExistence type="predicted"/>
<reference evidence="1" key="2">
    <citation type="submission" date="2020-11" db="EMBL/GenBank/DDBJ databases">
        <authorList>
            <person name="McCartney M.A."/>
            <person name="Auch B."/>
            <person name="Kono T."/>
            <person name="Mallez S."/>
            <person name="Becker A."/>
            <person name="Gohl D.M."/>
            <person name="Silverstein K.A.T."/>
            <person name="Koren S."/>
            <person name="Bechman K.B."/>
            <person name="Herman A."/>
            <person name="Abrahante J.E."/>
            <person name="Garbe J."/>
        </authorList>
    </citation>
    <scope>NUCLEOTIDE SEQUENCE</scope>
    <source>
        <strain evidence="1">Duluth1</strain>
        <tissue evidence="1">Whole animal</tissue>
    </source>
</reference>
<organism evidence="1 2">
    <name type="scientific">Dreissena polymorpha</name>
    <name type="common">Zebra mussel</name>
    <name type="synonym">Mytilus polymorpha</name>
    <dbReference type="NCBI Taxonomy" id="45954"/>
    <lineage>
        <taxon>Eukaryota</taxon>
        <taxon>Metazoa</taxon>
        <taxon>Spiralia</taxon>
        <taxon>Lophotrochozoa</taxon>
        <taxon>Mollusca</taxon>
        <taxon>Bivalvia</taxon>
        <taxon>Autobranchia</taxon>
        <taxon>Heteroconchia</taxon>
        <taxon>Euheterodonta</taxon>
        <taxon>Imparidentia</taxon>
        <taxon>Neoheterodontei</taxon>
        <taxon>Myida</taxon>
        <taxon>Dreissenoidea</taxon>
        <taxon>Dreissenidae</taxon>
        <taxon>Dreissena</taxon>
    </lineage>
</organism>
<dbReference type="AlphaFoldDB" id="A0A9D4G567"/>
<evidence type="ECO:0000313" key="1">
    <source>
        <dbReference type="EMBL" id="KAH3808918.1"/>
    </source>
</evidence>
<comment type="caution">
    <text evidence="1">The sequence shown here is derived from an EMBL/GenBank/DDBJ whole genome shotgun (WGS) entry which is preliminary data.</text>
</comment>
<accession>A0A9D4G567</accession>